<keyword evidence="4" id="KW-1185">Reference proteome</keyword>
<dbReference type="PANTHER" id="PTHR31672">
    <property type="entry name" value="BNACNNG10540D PROTEIN"/>
    <property type="match status" value="1"/>
</dbReference>
<accession>A0AAD8GRB2</accession>
<protein>
    <recommendedName>
        <fullName evidence="2">F-box domain-containing protein</fullName>
    </recommendedName>
</protein>
<comment type="caution">
    <text evidence="3">The sequence shown here is derived from an EMBL/GenBank/DDBJ whole genome shotgun (WGS) entry which is preliminary data.</text>
</comment>
<feature type="region of interest" description="Disordered" evidence="1">
    <location>
        <begin position="1"/>
        <end position="22"/>
    </location>
</feature>
<feature type="region of interest" description="Disordered" evidence="1">
    <location>
        <begin position="129"/>
        <end position="149"/>
    </location>
</feature>
<reference evidence="3" key="1">
    <citation type="submission" date="2023-02" db="EMBL/GenBank/DDBJ databases">
        <title>Genome of toxic invasive species Heracleum sosnowskyi carries increased number of genes despite the absence of recent whole-genome duplications.</title>
        <authorList>
            <person name="Schelkunov M."/>
            <person name="Shtratnikova V."/>
            <person name="Makarenko M."/>
            <person name="Klepikova A."/>
            <person name="Omelchenko D."/>
            <person name="Novikova G."/>
            <person name="Obukhova E."/>
            <person name="Bogdanov V."/>
            <person name="Penin A."/>
            <person name="Logacheva M."/>
        </authorList>
    </citation>
    <scope>NUCLEOTIDE SEQUENCE</scope>
    <source>
        <strain evidence="3">Hsosn_3</strain>
        <tissue evidence="3">Leaf</tissue>
    </source>
</reference>
<dbReference type="Pfam" id="PF00646">
    <property type="entry name" value="F-box"/>
    <property type="match status" value="1"/>
</dbReference>
<proteinExistence type="predicted"/>
<evidence type="ECO:0000256" key="1">
    <source>
        <dbReference type="SAM" id="MobiDB-lite"/>
    </source>
</evidence>
<gene>
    <name evidence="3" type="ORF">POM88_052902</name>
</gene>
<evidence type="ECO:0000313" key="4">
    <source>
        <dbReference type="Proteomes" id="UP001237642"/>
    </source>
</evidence>
<dbReference type="SUPFAM" id="SSF81383">
    <property type="entry name" value="F-box domain"/>
    <property type="match status" value="1"/>
</dbReference>
<dbReference type="InterPro" id="IPR036047">
    <property type="entry name" value="F-box-like_dom_sf"/>
</dbReference>
<reference evidence="3" key="2">
    <citation type="submission" date="2023-05" db="EMBL/GenBank/DDBJ databases">
        <authorList>
            <person name="Schelkunov M.I."/>
        </authorList>
    </citation>
    <scope>NUCLEOTIDE SEQUENCE</scope>
    <source>
        <strain evidence="3">Hsosn_3</strain>
        <tissue evidence="3">Leaf</tissue>
    </source>
</reference>
<dbReference type="PANTHER" id="PTHR31672:SF11">
    <property type="entry name" value="F-BOX PROTEIN CPR1-LIKE ISOFORM X2"/>
    <property type="match status" value="1"/>
</dbReference>
<sequence length="355" mass="41236">MASDAVGRAKNSKNTSHIQMIPEDFRCEKHVRNFRDETSSYDTGEKEEEISKSSSRQTQVSSCRKNKKQKRCEFLNHFKDFDKIVRREHCLLPLNKENTSLTISLNRHLDKLKAEHGLTKQTRLQFQKSGNASELKISRASNKKDKNNNSETITDVQTLVPYLHHDIWFDILSWLSAICLYNIMSRVCNTWATIIRHPDFVEKHLLRSRSGIFIQGRTTRFLDLTNNNVEITYIKLKYLGLMRCSYQGISLFYKNVTKANYVVNPVTMQLAQISPPDYKYSSYNGYNVICDRCSGEFKLVFADQQWGGVCSWYVQKLGTENSWKKVSGRHKFSRMEFPGLSVGGFYRLQVCFVLL</sequence>
<evidence type="ECO:0000313" key="3">
    <source>
        <dbReference type="EMBL" id="KAK1353064.1"/>
    </source>
</evidence>
<dbReference type="Proteomes" id="UP001237642">
    <property type="component" value="Unassembled WGS sequence"/>
</dbReference>
<feature type="domain" description="F-box" evidence="2">
    <location>
        <begin position="163"/>
        <end position="201"/>
    </location>
</feature>
<dbReference type="InterPro" id="IPR050796">
    <property type="entry name" value="SCF_F-box_component"/>
</dbReference>
<name>A0AAD8GRB2_9APIA</name>
<dbReference type="EMBL" id="JAUIZM010000014">
    <property type="protein sequence ID" value="KAK1353064.1"/>
    <property type="molecule type" value="Genomic_DNA"/>
</dbReference>
<organism evidence="3 4">
    <name type="scientific">Heracleum sosnowskyi</name>
    <dbReference type="NCBI Taxonomy" id="360622"/>
    <lineage>
        <taxon>Eukaryota</taxon>
        <taxon>Viridiplantae</taxon>
        <taxon>Streptophyta</taxon>
        <taxon>Embryophyta</taxon>
        <taxon>Tracheophyta</taxon>
        <taxon>Spermatophyta</taxon>
        <taxon>Magnoliopsida</taxon>
        <taxon>eudicotyledons</taxon>
        <taxon>Gunneridae</taxon>
        <taxon>Pentapetalae</taxon>
        <taxon>asterids</taxon>
        <taxon>campanulids</taxon>
        <taxon>Apiales</taxon>
        <taxon>Apiaceae</taxon>
        <taxon>Apioideae</taxon>
        <taxon>apioid superclade</taxon>
        <taxon>Tordylieae</taxon>
        <taxon>Tordyliinae</taxon>
        <taxon>Heracleum</taxon>
    </lineage>
</organism>
<feature type="region of interest" description="Disordered" evidence="1">
    <location>
        <begin position="36"/>
        <end position="63"/>
    </location>
</feature>
<dbReference type="AlphaFoldDB" id="A0AAD8GRB2"/>
<feature type="compositionally biased region" description="Low complexity" evidence="1">
    <location>
        <begin position="52"/>
        <end position="62"/>
    </location>
</feature>
<evidence type="ECO:0000259" key="2">
    <source>
        <dbReference type="Pfam" id="PF00646"/>
    </source>
</evidence>
<dbReference type="InterPro" id="IPR001810">
    <property type="entry name" value="F-box_dom"/>
</dbReference>